<protein>
    <submittedName>
        <fullName evidence="3">NADP-dependent 3-hydroxy acid dehydrogenase YdfG</fullName>
    </submittedName>
</protein>
<evidence type="ECO:0000313" key="4">
    <source>
        <dbReference type="Proteomes" id="UP000281738"/>
    </source>
</evidence>
<dbReference type="RefSeq" id="WP_123392676.1">
    <property type="nucleotide sequence ID" value="NZ_RKHO01000001.1"/>
</dbReference>
<comment type="caution">
    <text evidence="3">The sequence shown here is derived from an EMBL/GenBank/DDBJ whole genome shotgun (WGS) entry which is preliminary data.</text>
</comment>
<evidence type="ECO:0000256" key="2">
    <source>
        <dbReference type="ARBA" id="ARBA00023002"/>
    </source>
</evidence>
<dbReference type="Pfam" id="PF00106">
    <property type="entry name" value="adh_short"/>
    <property type="match status" value="1"/>
</dbReference>
<dbReference type="Proteomes" id="UP000281738">
    <property type="component" value="Unassembled WGS sequence"/>
</dbReference>
<proteinExistence type="inferred from homology"/>
<sequence>MSTPTRTPHLARFGPDDLPDLTGRRVVVTGANSGIGFHAAKAFAAHGAHVTLACRNLDSAREAQGRLTGDTEVAELDLASQESVRAFAQAWQGPLDLLVANAGVMTPPRYRETADGHELQFGTNHLGHFALTGRLLPRLLEAEAPRVVAVSSIAHHRGDDSVLEGNPGATYSSNKAYGNSKLANLLFAHELQRRATAAGSRLTVTACHPGVSNTGLVTSPDGLGSLPGVKQLAPLVMPLVVQSSRAGANPTLWASTYAAPGSYTGPTGLMESRGRLGEAKQSRWARDAGLAARLWEVSVGLTGVSPELG</sequence>
<dbReference type="PANTHER" id="PTHR24320:SF148">
    <property type="entry name" value="NAD(P)-BINDING ROSSMANN-FOLD SUPERFAMILY PROTEIN"/>
    <property type="match status" value="1"/>
</dbReference>
<comment type="similarity">
    <text evidence="1">Belongs to the short-chain dehydrogenases/reductases (SDR) family.</text>
</comment>
<dbReference type="AlphaFoldDB" id="A0A3N2CZJ8"/>
<dbReference type="InterPro" id="IPR002347">
    <property type="entry name" value="SDR_fam"/>
</dbReference>
<dbReference type="EMBL" id="RKHO01000001">
    <property type="protein sequence ID" value="ROR92965.1"/>
    <property type="molecule type" value="Genomic_DNA"/>
</dbReference>
<dbReference type="PRINTS" id="PR00081">
    <property type="entry name" value="GDHRDH"/>
</dbReference>
<gene>
    <name evidence="3" type="ORF">EDD33_3870</name>
</gene>
<dbReference type="OrthoDB" id="4577644at2"/>
<evidence type="ECO:0000256" key="1">
    <source>
        <dbReference type="ARBA" id="ARBA00006484"/>
    </source>
</evidence>
<organism evidence="3 4">
    <name type="scientific">Nocardioides aurantiacus</name>
    <dbReference type="NCBI Taxonomy" id="86796"/>
    <lineage>
        <taxon>Bacteria</taxon>
        <taxon>Bacillati</taxon>
        <taxon>Actinomycetota</taxon>
        <taxon>Actinomycetes</taxon>
        <taxon>Propionibacteriales</taxon>
        <taxon>Nocardioidaceae</taxon>
        <taxon>Nocardioides</taxon>
    </lineage>
</organism>
<dbReference type="GO" id="GO:0016491">
    <property type="term" value="F:oxidoreductase activity"/>
    <property type="evidence" value="ECO:0007669"/>
    <property type="project" value="UniProtKB-KW"/>
</dbReference>
<dbReference type="SUPFAM" id="SSF51735">
    <property type="entry name" value="NAD(P)-binding Rossmann-fold domains"/>
    <property type="match status" value="1"/>
</dbReference>
<accession>A0A3N2CZJ8</accession>
<keyword evidence="4" id="KW-1185">Reference proteome</keyword>
<evidence type="ECO:0000313" key="3">
    <source>
        <dbReference type="EMBL" id="ROR92965.1"/>
    </source>
</evidence>
<dbReference type="NCBIfam" id="NF004846">
    <property type="entry name" value="PRK06197.1"/>
    <property type="match status" value="1"/>
</dbReference>
<dbReference type="Gene3D" id="3.40.50.720">
    <property type="entry name" value="NAD(P)-binding Rossmann-like Domain"/>
    <property type="match status" value="1"/>
</dbReference>
<reference evidence="3 4" key="1">
    <citation type="submission" date="2018-11" db="EMBL/GenBank/DDBJ databases">
        <title>Sequencing the genomes of 1000 actinobacteria strains.</title>
        <authorList>
            <person name="Klenk H.-P."/>
        </authorList>
    </citation>
    <scope>NUCLEOTIDE SEQUENCE [LARGE SCALE GENOMIC DNA]</scope>
    <source>
        <strain evidence="3 4">DSM 12652</strain>
    </source>
</reference>
<keyword evidence="2" id="KW-0560">Oxidoreductase</keyword>
<dbReference type="PANTHER" id="PTHR24320">
    <property type="entry name" value="RETINOL DEHYDROGENASE"/>
    <property type="match status" value="1"/>
</dbReference>
<name>A0A3N2CZJ8_9ACTN</name>
<dbReference type="InterPro" id="IPR036291">
    <property type="entry name" value="NAD(P)-bd_dom_sf"/>
</dbReference>